<protein>
    <submittedName>
        <fullName evidence="2">Uncharacterized protein</fullName>
    </submittedName>
</protein>
<name>A0A6A4PHQ3_LUPAL</name>
<comment type="caution">
    <text evidence="2">The sequence shown here is derived from an EMBL/GenBank/DDBJ whole genome shotgun (WGS) entry which is preliminary data.</text>
</comment>
<keyword evidence="3" id="KW-1185">Reference proteome</keyword>
<feature type="transmembrane region" description="Helical" evidence="1">
    <location>
        <begin position="54"/>
        <end position="75"/>
    </location>
</feature>
<organism evidence="2 3">
    <name type="scientific">Lupinus albus</name>
    <name type="common">White lupine</name>
    <name type="synonym">Lupinus termis</name>
    <dbReference type="NCBI Taxonomy" id="3870"/>
    <lineage>
        <taxon>Eukaryota</taxon>
        <taxon>Viridiplantae</taxon>
        <taxon>Streptophyta</taxon>
        <taxon>Embryophyta</taxon>
        <taxon>Tracheophyta</taxon>
        <taxon>Spermatophyta</taxon>
        <taxon>Magnoliopsida</taxon>
        <taxon>eudicotyledons</taxon>
        <taxon>Gunneridae</taxon>
        <taxon>Pentapetalae</taxon>
        <taxon>rosids</taxon>
        <taxon>fabids</taxon>
        <taxon>Fabales</taxon>
        <taxon>Fabaceae</taxon>
        <taxon>Papilionoideae</taxon>
        <taxon>50 kb inversion clade</taxon>
        <taxon>genistoids sensu lato</taxon>
        <taxon>core genistoids</taxon>
        <taxon>Genisteae</taxon>
        <taxon>Lupinus</taxon>
    </lineage>
</organism>
<reference evidence="3" key="1">
    <citation type="journal article" date="2020" name="Nat. Commun.">
        <title>Genome sequence of the cluster root forming white lupin.</title>
        <authorList>
            <person name="Hufnagel B."/>
            <person name="Marques A."/>
            <person name="Soriano A."/>
            <person name="Marques L."/>
            <person name="Divol F."/>
            <person name="Doumas P."/>
            <person name="Sallet E."/>
            <person name="Mancinotti D."/>
            <person name="Carrere S."/>
            <person name="Marande W."/>
            <person name="Arribat S."/>
            <person name="Keller J."/>
            <person name="Huneau C."/>
            <person name="Blein T."/>
            <person name="Aime D."/>
            <person name="Laguerre M."/>
            <person name="Taylor J."/>
            <person name="Schubert V."/>
            <person name="Nelson M."/>
            <person name="Geu-Flores F."/>
            <person name="Crespi M."/>
            <person name="Gallardo-Guerrero K."/>
            <person name="Delaux P.-M."/>
            <person name="Salse J."/>
            <person name="Berges H."/>
            <person name="Guyot R."/>
            <person name="Gouzy J."/>
            <person name="Peret B."/>
        </authorList>
    </citation>
    <scope>NUCLEOTIDE SEQUENCE [LARGE SCALE GENOMIC DNA]</scope>
    <source>
        <strain evidence="3">cv. Amiga</strain>
    </source>
</reference>
<keyword evidence="1" id="KW-0812">Transmembrane</keyword>
<dbReference type="EMBL" id="WOCE01000013">
    <property type="protein sequence ID" value="KAE9601039.1"/>
    <property type="molecule type" value="Genomic_DNA"/>
</dbReference>
<feature type="transmembrane region" description="Helical" evidence="1">
    <location>
        <begin position="95"/>
        <end position="114"/>
    </location>
</feature>
<dbReference type="AlphaFoldDB" id="A0A6A4PHQ3"/>
<evidence type="ECO:0000313" key="3">
    <source>
        <dbReference type="Proteomes" id="UP000447434"/>
    </source>
</evidence>
<evidence type="ECO:0000256" key="1">
    <source>
        <dbReference type="SAM" id="Phobius"/>
    </source>
</evidence>
<gene>
    <name evidence="2" type="ORF">Lalb_Chr13g0293531</name>
</gene>
<dbReference type="Proteomes" id="UP000447434">
    <property type="component" value="Chromosome 13"/>
</dbReference>
<accession>A0A6A4PHQ3</accession>
<evidence type="ECO:0000313" key="2">
    <source>
        <dbReference type="EMBL" id="KAE9601039.1"/>
    </source>
</evidence>
<keyword evidence="1" id="KW-0472">Membrane</keyword>
<keyword evidence="1" id="KW-1133">Transmembrane helix</keyword>
<sequence>MLPPYCTVTLPPRCMVTLPPRCIVTHTRTFMSSLFSIFFCAINSETKMTAQGLSYWFLPEALCFVLLYVLLSVLYSPPYLFHACLMCILNHPIHLSILLYTLILKLFNFIFYALESIALPKPRVGWFSSVLKIKMTHLPKLI</sequence>
<proteinExistence type="predicted"/>
<feature type="transmembrane region" description="Helical" evidence="1">
    <location>
        <begin position="23"/>
        <end position="42"/>
    </location>
</feature>